<dbReference type="GO" id="GO:0044233">
    <property type="term" value="C:mitochondria-associated endoplasmic reticulum membrane contact site"/>
    <property type="evidence" value="ECO:0007669"/>
    <property type="project" value="TreeGrafter"/>
</dbReference>
<evidence type="ECO:0000256" key="5">
    <source>
        <dbReference type="ARBA" id="ARBA00022692"/>
    </source>
</evidence>
<dbReference type="PANTHER" id="PTHR13906:SF16">
    <property type="entry name" value="LYSOPHOSPHOLIPID ACYLTRANSFERASE 7"/>
    <property type="match status" value="1"/>
</dbReference>
<dbReference type="Pfam" id="PF03062">
    <property type="entry name" value="MBOAT"/>
    <property type="match status" value="1"/>
</dbReference>
<feature type="transmembrane region" description="Helical" evidence="11">
    <location>
        <begin position="6"/>
        <end position="23"/>
    </location>
</feature>
<feature type="transmembrane region" description="Helical" evidence="11">
    <location>
        <begin position="435"/>
        <end position="454"/>
    </location>
</feature>
<evidence type="ECO:0000313" key="13">
    <source>
        <dbReference type="Proteomes" id="UP000292052"/>
    </source>
</evidence>
<feature type="transmembrane region" description="Helical" evidence="11">
    <location>
        <begin position="365"/>
        <end position="385"/>
    </location>
</feature>
<feature type="transmembrane region" description="Helical" evidence="11">
    <location>
        <begin position="406"/>
        <end position="429"/>
    </location>
</feature>
<accession>A0A482VG89</accession>
<evidence type="ECO:0000256" key="8">
    <source>
        <dbReference type="ARBA" id="ARBA00023315"/>
    </source>
</evidence>
<comment type="subcellular location">
    <subcellularLocation>
        <location evidence="1">Membrane</location>
        <topology evidence="1">Multi-pass membrane protein</topology>
    </subcellularLocation>
</comment>
<dbReference type="GO" id="GO:0071617">
    <property type="term" value="F:lysophospholipid acyltransferase activity"/>
    <property type="evidence" value="ECO:0007669"/>
    <property type="project" value="TreeGrafter"/>
</dbReference>
<protein>
    <recommendedName>
        <fullName evidence="10">Lysophospholipid acyltransferase 7</fullName>
    </recommendedName>
</protein>
<dbReference type="Proteomes" id="UP000292052">
    <property type="component" value="Unassembled WGS sequence"/>
</dbReference>
<comment type="caution">
    <text evidence="12">The sequence shown here is derived from an EMBL/GenBank/DDBJ whole genome shotgun (WGS) entry which is preliminary data.</text>
</comment>
<keyword evidence="13" id="KW-1185">Reference proteome</keyword>
<dbReference type="AlphaFoldDB" id="A0A482VG89"/>
<reference evidence="12 13" key="1">
    <citation type="submission" date="2017-03" db="EMBL/GenBank/DDBJ databases">
        <title>Genome of the blue death feigning beetle - Asbolus verrucosus.</title>
        <authorList>
            <person name="Rider S.D."/>
        </authorList>
    </citation>
    <scope>NUCLEOTIDE SEQUENCE [LARGE SCALE GENOMIC DNA]</scope>
    <source>
        <strain evidence="12">Butters</strain>
        <tissue evidence="12">Head and leg muscle</tissue>
    </source>
</reference>
<keyword evidence="4 12" id="KW-0808">Transferase</keyword>
<proteinExistence type="inferred from homology"/>
<feature type="transmembrane region" description="Helical" evidence="11">
    <location>
        <begin position="249"/>
        <end position="271"/>
    </location>
</feature>
<evidence type="ECO:0000256" key="3">
    <source>
        <dbReference type="ARBA" id="ARBA00010323"/>
    </source>
</evidence>
<feature type="transmembrane region" description="Helical" evidence="11">
    <location>
        <begin position="35"/>
        <end position="68"/>
    </location>
</feature>
<gene>
    <name evidence="12" type="ORF">BDFB_000100</name>
</gene>
<keyword evidence="5 11" id="KW-0812">Transmembrane</keyword>
<name>A0A482VG89_ASBVE</name>
<dbReference type="PANTHER" id="PTHR13906">
    <property type="entry name" value="PORCUPINE"/>
    <property type="match status" value="1"/>
</dbReference>
<organism evidence="12 13">
    <name type="scientific">Asbolus verrucosus</name>
    <name type="common">Desert ironclad beetle</name>
    <dbReference type="NCBI Taxonomy" id="1661398"/>
    <lineage>
        <taxon>Eukaryota</taxon>
        <taxon>Metazoa</taxon>
        <taxon>Ecdysozoa</taxon>
        <taxon>Arthropoda</taxon>
        <taxon>Hexapoda</taxon>
        <taxon>Insecta</taxon>
        <taxon>Pterygota</taxon>
        <taxon>Neoptera</taxon>
        <taxon>Endopterygota</taxon>
        <taxon>Coleoptera</taxon>
        <taxon>Polyphaga</taxon>
        <taxon>Cucujiformia</taxon>
        <taxon>Tenebrionidae</taxon>
        <taxon>Pimeliinae</taxon>
        <taxon>Asbolus</taxon>
    </lineage>
</organism>
<evidence type="ECO:0000256" key="1">
    <source>
        <dbReference type="ARBA" id="ARBA00004141"/>
    </source>
</evidence>
<evidence type="ECO:0000256" key="2">
    <source>
        <dbReference type="ARBA" id="ARBA00005074"/>
    </source>
</evidence>
<dbReference type="InterPro" id="IPR049941">
    <property type="entry name" value="LPLAT_7/PORCN-like"/>
</dbReference>
<evidence type="ECO:0000256" key="6">
    <source>
        <dbReference type="ARBA" id="ARBA00022989"/>
    </source>
</evidence>
<keyword evidence="7 11" id="KW-0472">Membrane</keyword>
<comment type="similarity">
    <text evidence="3">Belongs to the membrane-bound acyltransferase family.</text>
</comment>
<evidence type="ECO:0000256" key="9">
    <source>
        <dbReference type="ARBA" id="ARBA00025707"/>
    </source>
</evidence>
<evidence type="ECO:0000256" key="4">
    <source>
        <dbReference type="ARBA" id="ARBA00022679"/>
    </source>
</evidence>
<keyword evidence="6 11" id="KW-1133">Transmembrane helix</keyword>
<dbReference type="STRING" id="1661398.A0A482VG89"/>
<feature type="transmembrane region" description="Helical" evidence="11">
    <location>
        <begin position="74"/>
        <end position="92"/>
    </location>
</feature>
<dbReference type="EMBL" id="QDEB01103357">
    <property type="protein sequence ID" value="RZC27664.1"/>
    <property type="molecule type" value="Genomic_DNA"/>
</dbReference>
<evidence type="ECO:0000256" key="10">
    <source>
        <dbReference type="ARBA" id="ARBA00093678"/>
    </source>
</evidence>
<evidence type="ECO:0000256" key="11">
    <source>
        <dbReference type="SAM" id="Phobius"/>
    </source>
</evidence>
<sequence length="474" mass="55596">MNVDDVVYLGLLFFSIGFGYYYRQIGDRNVKKNVGTIVGLLITLVVSGFHILHILITVFINACIILYINKKQCHLVSFVFSFLYLLFFRSTIHFGIPYPPPHTNLVQMMLTLKLVGLAFEVNTTYESKEKLDNSNKSQKEKIEDETNSVDPSFTDIFHYSFNYIGVLTGPYYRYRTFLDFLNFPFAEHADWKQATLNKLKYVPLFAIFFLWGTYCWPLSYATNPEFYERSWLYRYWYIWPNFFIFRMRIYIGLVLSECVCTMVGLGAYPAFTNPKPGQGPSENNAEMKTLLSNEAELRKTVYNFETIHNINPYGADFCTTYREAMKHWNICIQYWLAVNVYKRFPSKKYRTTVTMLVSSFWHGVYSGYYVCIGTVPLVLAVEDIYVKLFLKESKGISLRIAEWIHWVFRMHFFSYQAIAFLLLEVNVILHYYNSIGHAGLVFGIILYVIGLQLLKAKKRKERKLAKESNEEKIQ</sequence>
<dbReference type="InterPro" id="IPR004299">
    <property type="entry name" value="MBOAT_fam"/>
</dbReference>
<dbReference type="GO" id="GO:0006661">
    <property type="term" value="P:phosphatidylinositol biosynthetic process"/>
    <property type="evidence" value="ECO:0007669"/>
    <property type="project" value="TreeGrafter"/>
</dbReference>
<evidence type="ECO:0000256" key="7">
    <source>
        <dbReference type="ARBA" id="ARBA00023136"/>
    </source>
</evidence>
<feature type="transmembrane region" description="Helical" evidence="11">
    <location>
        <begin position="201"/>
        <end position="221"/>
    </location>
</feature>
<comment type="pathway">
    <text evidence="2">Lipid metabolism; phospholipid metabolism.</text>
</comment>
<keyword evidence="8 12" id="KW-0012">Acyltransferase</keyword>
<dbReference type="GO" id="GO:0016020">
    <property type="term" value="C:membrane"/>
    <property type="evidence" value="ECO:0007669"/>
    <property type="project" value="UniProtKB-SubCell"/>
</dbReference>
<comment type="pathway">
    <text evidence="9">Phospholipid metabolism.</text>
</comment>
<evidence type="ECO:0000313" key="12">
    <source>
        <dbReference type="EMBL" id="RZC27664.1"/>
    </source>
</evidence>
<dbReference type="OrthoDB" id="7663182at2759"/>
<dbReference type="GO" id="GO:0030258">
    <property type="term" value="P:lipid modification"/>
    <property type="evidence" value="ECO:0007669"/>
    <property type="project" value="TreeGrafter"/>
</dbReference>